<dbReference type="AlphaFoldDB" id="A0A653K9M9"/>
<gene>
    <name evidence="1" type="ORF">ACI8B_50127</name>
</gene>
<evidence type="ECO:0000313" key="2">
    <source>
        <dbReference type="Proteomes" id="UP000430404"/>
    </source>
</evidence>
<organism evidence="1 2">
    <name type="scientific">Acinetobacter proteolyticus</name>
    <dbReference type="NCBI Taxonomy" id="1776741"/>
    <lineage>
        <taxon>Bacteria</taxon>
        <taxon>Pseudomonadati</taxon>
        <taxon>Pseudomonadota</taxon>
        <taxon>Gammaproteobacteria</taxon>
        <taxon>Moraxellales</taxon>
        <taxon>Moraxellaceae</taxon>
        <taxon>Acinetobacter</taxon>
    </lineage>
</organism>
<sequence>MISINNDSNMKYFMRNPYQRKAASKSQTTPSGSSLKDAYRQFIQNIVMQRQVIALYHEGWALCSTPSGQHALSVWQNKSLAKLLIKDNWAQYEIQEVPLLAFIEKMIPFLKENNTILSLDLTPEGNNLLVSPDALLLDIKNFLYQIYLQRPDVFAELKLPLPRDIRLHNSASS</sequence>
<reference evidence="1 2" key="1">
    <citation type="submission" date="2019-10" db="EMBL/GenBank/DDBJ databases">
        <authorList>
            <person name="Karimi E."/>
        </authorList>
    </citation>
    <scope>NUCLEOTIDE SEQUENCE [LARGE SCALE GENOMIC DNA]</scope>
    <source>
        <strain evidence="1">Acinetobacter sp. 8BE</strain>
    </source>
</reference>
<name>A0A653K9M9_9GAMM</name>
<accession>A0A653K9M9</accession>
<evidence type="ECO:0008006" key="3">
    <source>
        <dbReference type="Google" id="ProtNLM"/>
    </source>
</evidence>
<evidence type="ECO:0000313" key="1">
    <source>
        <dbReference type="EMBL" id="VXA57640.1"/>
    </source>
</evidence>
<dbReference type="InterPro" id="IPR021284">
    <property type="entry name" value="DUF2750"/>
</dbReference>
<protein>
    <recommendedName>
        <fullName evidence="3">DUF2750 domain-containing protein</fullName>
    </recommendedName>
</protein>
<dbReference type="EMBL" id="CABWKZ010000045">
    <property type="protein sequence ID" value="VXA57640.1"/>
    <property type="molecule type" value="Genomic_DNA"/>
</dbReference>
<dbReference type="Proteomes" id="UP000430404">
    <property type="component" value="Unassembled WGS sequence"/>
</dbReference>
<dbReference type="Pfam" id="PF11042">
    <property type="entry name" value="DUF2750"/>
    <property type="match status" value="1"/>
</dbReference>
<proteinExistence type="predicted"/>